<dbReference type="InParanoid" id="A0A1Z5K561"/>
<reference evidence="2 3" key="1">
    <citation type="journal article" date="2015" name="Plant Cell">
        <title>Oil accumulation by the oleaginous diatom Fistulifera solaris as revealed by the genome and transcriptome.</title>
        <authorList>
            <person name="Tanaka T."/>
            <person name="Maeda Y."/>
            <person name="Veluchamy A."/>
            <person name="Tanaka M."/>
            <person name="Abida H."/>
            <person name="Marechal E."/>
            <person name="Bowler C."/>
            <person name="Muto M."/>
            <person name="Sunaga Y."/>
            <person name="Tanaka M."/>
            <person name="Yoshino T."/>
            <person name="Taniguchi T."/>
            <person name="Fukuda Y."/>
            <person name="Nemoto M."/>
            <person name="Matsumoto M."/>
            <person name="Wong P.S."/>
            <person name="Aburatani S."/>
            <person name="Fujibuchi W."/>
        </authorList>
    </citation>
    <scope>NUCLEOTIDE SEQUENCE [LARGE SCALE GENOMIC DNA]</scope>
    <source>
        <strain evidence="2 3">JPCC DA0580</strain>
    </source>
</reference>
<sequence>MKNWFIGWITLVTGVSMVQAQLKLRSTLPRSHRLQTSPTLTTAAAAATTTTTTTTLPRPPSPERWLAGCECGGGGGGGGSTVEVMEAKIETSNLCTCIPCGGGYTMTMGCQTCSNCIGRTCFVVTMGEGYYMDGNEDLTAASFFVNVESTGTTSASNNVLAETQFMEMTNDQIVEVTDADNCKVTIDGTVCNSCFGLFSENSSFEIDCSNIVEDYVWNDNDSEEITSDSTHPLYALFVSTGECAQPDNDDDGPVDNDPGQCEPFSSCSNYQDLVDEIYPGLDCSCAECTNGFYINCAVCDGCLDDYCLISREGKEFVADPDIEGKFTETISIIQVTSSGSQSASNEVQAEYHYIDESCHVAINGTLCTSCSDLFEVSNGCFALDCSNVQFGYKWTCNDSDLIKSDTSHPLHGIFWKSTYCELLAGGEPVNEPVSRPTPAPVSFPSPFGDDFVASDFPTDASFGDGPVFDDDTVPSDPQGQCSDTFACSINPMHEYIVDEFYGNYTCSCNGCYTPYDLGIDCNVCNACLNDVCLDFSRSYAWNEQINGDWNQQAVRFHIGTSGTGTANNLVVLEKFFFDSDGNELEETNCRMSIDGTECNSCFAFFTANPDDCYQLDCSNINPDYVWNCDDGVIMILDKSHPMHGFYQLSSTCDSL</sequence>
<name>A0A1Z5K561_FISSO</name>
<keyword evidence="3" id="KW-1185">Reference proteome</keyword>
<evidence type="ECO:0000313" key="3">
    <source>
        <dbReference type="Proteomes" id="UP000198406"/>
    </source>
</evidence>
<evidence type="ECO:0000313" key="2">
    <source>
        <dbReference type="EMBL" id="GAX21312.1"/>
    </source>
</evidence>
<dbReference type="EMBL" id="BDSP01000162">
    <property type="protein sequence ID" value="GAX21312.1"/>
    <property type="molecule type" value="Genomic_DNA"/>
</dbReference>
<proteinExistence type="predicted"/>
<comment type="caution">
    <text evidence="2">The sequence shown here is derived from an EMBL/GenBank/DDBJ whole genome shotgun (WGS) entry which is preliminary data.</text>
</comment>
<accession>A0A1Z5K561</accession>
<evidence type="ECO:0008006" key="4">
    <source>
        <dbReference type="Google" id="ProtNLM"/>
    </source>
</evidence>
<organism evidence="2 3">
    <name type="scientific">Fistulifera solaris</name>
    <name type="common">Oleaginous diatom</name>
    <dbReference type="NCBI Taxonomy" id="1519565"/>
    <lineage>
        <taxon>Eukaryota</taxon>
        <taxon>Sar</taxon>
        <taxon>Stramenopiles</taxon>
        <taxon>Ochrophyta</taxon>
        <taxon>Bacillariophyta</taxon>
        <taxon>Bacillariophyceae</taxon>
        <taxon>Bacillariophycidae</taxon>
        <taxon>Naviculales</taxon>
        <taxon>Naviculaceae</taxon>
        <taxon>Fistulifera</taxon>
    </lineage>
</organism>
<gene>
    <name evidence="2" type="ORF">FisN_1Lh146</name>
</gene>
<feature type="chain" id="PRO_5012667480" description="SMB domain-containing protein" evidence="1">
    <location>
        <begin position="21"/>
        <end position="655"/>
    </location>
</feature>
<dbReference type="Proteomes" id="UP000198406">
    <property type="component" value="Unassembled WGS sequence"/>
</dbReference>
<dbReference type="AlphaFoldDB" id="A0A1Z5K561"/>
<evidence type="ECO:0000256" key="1">
    <source>
        <dbReference type="SAM" id="SignalP"/>
    </source>
</evidence>
<protein>
    <recommendedName>
        <fullName evidence="4">SMB domain-containing protein</fullName>
    </recommendedName>
</protein>
<keyword evidence="1" id="KW-0732">Signal</keyword>
<feature type="signal peptide" evidence="1">
    <location>
        <begin position="1"/>
        <end position="20"/>
    </location>
</feature>